<dbReference type="InterPro" id="IPR009492">
    <property type="entry name" value="TniQ"/>
</dbReference>
<reference evidence="2" key="1">
    <citation type="submission" date="2020-01" db="EMBL/GenBank/DDBJ databases">
        <title>Insect and environment-associated Actinomycetes.</title>
        <authorList>
            <person name="Currrie C."/>
            <person name="Chevrette M."/>
            <person name="Carlson C."/>
            <person name="Stubbendieck R."/>
            <person name="Wendt-Pienkowski E."/>
        </authorList>
    </citation>
    <scope>NUCLEOTIDE SEQUENCE</scope>
    <source>
        <strain evidence="2">SID14436</strain>
    </source>
</reference>
<proteinExistence type="predicted"/>
<accession>A0A6G3QT18</accession>
<feature type="domain" description="TniQ" evidence="1">
    <location>
        <begin position="13"/>
        <end position="143"/>
    </location>
</feature>
<gene>
    <name evidence="2" type="ORF">G3I53_11290</name>
</gene>
<comment type="caution">
    <text evidence="2">The sequence shown here is derived from an EMBL/GenBank/DDBJ whole genome shotgun (WGS) entry which is preliminary data.</text>
</comment>
<dbReference type="EMBL" id="JAAGMD010000321">
    <property type="protein sequence ID" value="NEA86616.1"/>
    <property type="molecule type" value="Genomic_DNA"/>
</dbReference>
<organism evidence="2">
    <name type="scientific">Streptomyces sp. SID14436</name>
    <dbReference type="NCBI Taxonomy" id="2706070"/>
    <lineage>
        <taxon>Bacteria</taxon>
        <taxon>Bacillati</taxon>
        <taxon>Actinomycetota</taxon>
        <taxon>Actinomycetes</taxon>
        <taxon>Kitasatosporales</taxon>
        <taxon>Streptomycetaceae</taxon>
        <taxon>Streptomyces</taxon>
    </lineage>
</organism>
<evidence type="ECO:0000259" key="1">
    <source>
        <dbReference type="Pfam" id="PF06527"/>
    </source>
</evidence>
<dbReference type="Pfam" id="PF06527">
    <property type="entry name" value="TniQ"/>
    <property type="match status" value="1"/>
</dbReference>
<protein>
    <recommendedName>
        <fullName evidence="1">TniQ domain-containing protein</fullName>
    </recommendedName>
</protein>
<evidence type="ECO:0000313" key="2">
    <source>
        <dbReference type="EMBL" id="NEA86616.1"/>
    </source>
</evidence>
<sequence>MRIEEPLPRLPGRVVMVRGETIASYLWRLAVRNGMAFEELAQYIGAPRTIRAVDPGAEEVRLGPAARQRLAEVSGRPLPHLERALVSLGDSGIGPRARHQVKVEAWPENWMPVQACALCAAGLGERPVWRVGGGQWAVCVRHGRWTAVGRGQFQVGLERLPEVVEAHVRRVGLERRTGLYARALLADAQQVAVYWWQCRQMAWRGVWRARQEVLGVDRSALWAVPLVVYPEVVIVAEAMAVRERQRAVGRNFAGGPAGWSTGRWVQWVGERLGMGEEMAAGGHRGLEAWLMSHRNTVPVVERLARQDARAHPRSVPLALLEPHRVVPVHGPLEEASCLPWRLGARMTSMPWRPTQ</sequence>
<name>A0A6G3QT18_9ACTN</name>
<dbReference type="AlphaFoldDB" id="A0A6G3QT18"/>
<dbReference type="RefSeq" id="WP_164334197.1">
    <property type="nucleotide sequence ID" value="NZ_JAAGMD010000321.1"/>
</dbReference>